<dbReference type="Proteomes" id="UP000276133">
    <property type="component" value="Unassembled WGS sequence"/>
</dbReference>
<proteinExistence type="predicted"/>
<evidence type="ECO:0000313" key="3">
    <source>
        <dbReference type="Proteomes" id="UP000276133"/>
    </source>
</evidence>
<feature type="transmembrane region" description="Helical" evidence="1">
    <location>
        <begin position="53"/>
        <end position="80"/>
    </location>
</feature>
<accession>A0A3M7QBA0</accession>
<keyword evidence="1" id="KW-1133">Transmembrane helix</keyword>
<organism evidence="2 3">
    <name type="scientific">Brachionus plicatilis</name>
    <name type="common">Marine rotifer</name>
    <name type="synonym">Brachionus muelleri</name>
    <dbReference type="NCBI Taxonomy" id="10195"/>
    <lineage>
        <taxon>Eukaryota</taxon>
        <taxon>Metazoa</taxon>
        <taxon>Spiralia</taxon>
        <taxon>Gnathifera</taxon>
        <taxon>Rotifera</taxon>
        <taxon>Eurotatoria</taxon>
        <taxon>Monogononta</taxon>
        <taxon>Pseudotrocha</taxon>
        <taxon>Ploima</taxon>
        <taxon>Brachionidae</taxon>
        <taxon>Brachionus</taxon>
    </lineage>
</organism>
<evidence type="ECO:0000313" key="2">
    <source>
        <dbReference type="EMBL" id="RNA08434.1"/>
    </source>
</evidence>
<evidence type="ECO:0000256" key="1">
    <source>
        <dbReference type="SAM" id="Phobius"/>
    </source>
</evidence>
<gene>
    <name evidence="2" type="ORF">BpHYR1_002021</name>
</gene>
<dbReference type="AlphaFoldDB" id="A0A3M7QBA0"/>
<keyword evidence="1" id="KW-0472">Membrane</keyword>
<sequence>MSNLRVRIKLGSNLSHFMSSILLVKISHIGAFIGRDRVNIAQRILNNLKIIHIIFLLCTDPDLILFIQLQLIITLFLLFLRHTLKSAGRHDHHLSVHLHLQHGPARLDELDNRFAGGARHIHAINP</sequence>
<keyword evidence="1" id="KW-0812">Transmembrane</keyword>
<protein>
    <submittedName>
        <fullName evidence="2">Uncharacterized protein</fullName>
    </submittedName>
</protein>
<keyword evidence="3" id="KW-1185">Reference proteome</keyword>
<reference evidence="2 3" key="1">
    <citation type="journal article" date="2018" name="Sci. Rep.">
        <title>Genomic signatures of local adaptation to the degree of environmental predictability in rotifers.</title>
        <authorList>
            <person name="Franch-Gras L."/>
            <person name="Hahn C."/>
            <person name="Garcia-Roger E.M."/>
            <person name="Carmona M.J."/>
            <person name="Serra M."/>
            <person name="Gomez A."/>
        </authorList>
    </citation>
    <scope>NUCLEOTIDE SEQUENCE [LARGE SCALE GENOMIC DNA]</scope>
    <source>
        <strain evidence="2">HYR1</strain>
    </source>
</reference>
<name>A0A3M7QBA0_BRAPC</name>
<comment type="caution">
    <text evidence="2">The sequence shown here is derived from an EMBL/GenBank/DDBJ whole genome shotgun (WGS) entry which is preliminary data.</text>
</comment>
<feature type="transmembrane region" description="Helical" evidence="1">
    <location>
        <begin position="12"/>
        <end position="33"/>
    </location>
</feature>
<dbReference type="EMBL" id="REGN01006750">
    <property type="protein sequence ID" value="RNA08434.1"/>
    <property type="molecule type" value="Genomic_DNA"/>
</dbReference>